<name>A0AC60QKS6_IXOPE</name>
<accession>A0AC60QKS6</accession>
<proteinExistence type="predicted"/>
<dbReference type="Proteomes" id="UP000805193">
    <property type="component" value="Unassembled WGS sequence"/>
</dbReference>
<dbReference type="EMBL" id="JABSTQ010008843">
    <property type="protein sequence ID" value="KAG0434005.1"/>
    <property type="molecule type" value="Genomic_DNA"/>
</dbReference>
<comment type="caution">
    <text evidence="1">The sequence shown here is derived from an EMBL/GenBank/DDBJ whole genome shotgun (WGS) entry which is preliminary data.</text>
</comment>
<evidence type="ECO:0000313" key="1">
    <source>
        <dbReference type="EMBL" id="KAG0434005.1"/>
    </source>
</evidence>
<reference evidence="1 2" key="1">
    <citation type="journal article" date="2020" name="Cell">
        <title>Large-Scale Comparative Analyses of Tick Genomes Elucidate Their Genetic Diversity and Vector Capacities.</title>
        <authorList>
            <consortium name="Tick Genome and Microbiome Consortium (TIGMIC)"/>
            <person name="Jia N."/>
            <person name="Wang J."/>
            <person name="Shi W."/>
            <person name="Du L."/>
            <person name="Sun Y."/>
            <person name="Zhan W."/>
            <person name="Jiang J.F."/>
            <person name="Wang Q."/>
            <person name="Zhang B."/>
            <person name="Ji P."/>
            <person name="Bell-Sakyi L."/>
            <person name="Cui X.M."/>
            <person name="Yuan T.T."/>
            <person name="Jiang B.G."/>
            <person name="Yang W.F."/>
            <person name="Lam T.T."/>
            <person name="Chang Q.C."/>
            <person name="Ding S.J."/>
            <person name="Wang X.J."/>
            <person name="Zhu J.G."/>
            <person name="Ruan X.D."/>
            <person name="Zhao L."/>
            <person name="Wei J.T."/>
            <person name="Ye R.Z."/>
            <person name="Que T.C."/>
            <person name="Du C.H."/>
            <person name="Zhou Y.H."/>
            <person name="Cheng J.X."/>
            <person name="Dai P.F."/>
            <person name="Guo W.B."/>
            <person name="Han X.H."/>
            <person name="Huang E.J."/>
            <person name="Li L.F."/>
            <person name="Wei W."/>
            <person name="Gao Y.C."/>
            <person name="Liu J.Z."/>
            <person name="Shao H.Z."/>
            <person name="Wang X."/>
            <person name="Wang C.C."/>
            <person name="Yang T.C."/>
            <person name="Huo Q.B."/>
            <person name="Li W."/>
            <person name="Chen H.Y."/>
            <person name="Chen S.E."/>
            <person name="Zhou L.G."/>
            <person name="Ni X.B."/>
            <person name="Tian J.H."/>
            <person name="Sheng Y."/>
            <person name="Liu T."/>
            <person name="Pan Y.S."/>
            <person name="Xia L.Y."/>
            <person name="Li J."/>
            <person name="Zhao F."/>
            <person name="Cao W.C."/>
        </authorList>
    </citation>
    <scope>NUCLEOTIDE SEQUENCE [LARGE SCALE GENOMIC DNA]</scope>
    <source>
        <strain evidence="1">Iper-2018</strain>
    </source>
</reference>
<sequence>MAVDKIMDAFQIAADTGGLQYHEHHGAVKVLAAVSSMAVANRLVARGCLVLRNVKVPLKPVSGHIIHVSVYHPPYVSEGALAQMLSPNSAGKKDRSVPPARPLGATGARCSVIPPLAAWRSAFAVVMRTPRLTVRSRGLTRRPRFCPATLCPFPWSPPPPPGAPRPANQPEDDSTGPPVLRLDRPPPVDHPAPSFHKAPATPVPEASLSTAGMQDTLGVDNDCLSSDSDRLVIADQADVTPSQGHPAPTPTLPTSSPTCESSIDPSSNEDINIPSARTPPTL</sequence>
<gene>
    <name evidence="1" type="ORF">HPB47_019419</name>
</gene>
<keyword evidence="2" id="KW-1185">Reference proteome</keyword>
<evidence type="ECO:0000313" key="2">
    <source>
        <dbReference type="Proteomes" id="UP000805193"/>
    </source>
</evidence>
<protein>
    <submittedName>
        <fullName evidence="1">Uncharacterized protein</fullName>
    </submittedName>
</protein>
<organism evidence="1 2">
    <name type="scientific">Ixodes persulcatus</name>
    <name type="common">Taiga tick</name>
    <dbReference type="NCBI Taxonomy" id="34615"/>
    <lineage>
        <taxon>Eukaryota</taxon>
        <taxon>Metazoa</taxon>
        <taxon>Ecdysozoa</taxon>
        <taxon>Arthropoda</taxon>
        <taxon>Chelicerata</taxon>
        <taxon>Arachnida</taxon>
        <taxon>Acari</taxon>
        <taxon>Parasitiformes</taxon>
        <taxon>Ixodida</taxon>
        <taxon>Ixodoidea</taxon>
        <taxon>Ixodidae</taxon>
        <taxon>Ixodinae</taxon>
        <taxon>Ixodes</taxon>
    </lineage>
</organism>